<gene>
    <name evidence="2" type="ORF">TGARI_369710</name>
</gene>
<dbReference type="EMBL" id="AGQS02004461">
    <property type="protein sequence ID" value="KYF44223.1"/>
    <property type="molecule type" value="Genomic_DNA"/>
</dbReference>
<evidence type="ECO:0000313" key="2">
    <source>
        <dbReference type="EMBL" id="KYF44223.1"/>
    </source>
</evidence>
<feature type="domain" description="Dynein heavy chain linker" evidence="1">
    <location>
        <begin position="13"/>
        <end position="97"/>
    </location>
</feature>
<feature type="non-terminal residue" evidence="2">
    <location>
        <position position="98"/>
    </location>
</feature>
<evidence type="ECO:0000259" key="1">
    <source>
        <dbReference type="Pfam" id="PF08393"/>
    </source>
</evidence>
<dbReference type="Pfam" id="PF08393">
    <property type="entry name" value="DHC_N2"/>
    <property type="match status" value="1"/>
</dbReference>
<evidence type="ECO:0000313" key="3">
    <source>
        <dbReference type="Proteomes" id="UP000074247"/>
    </source>
</evidence>
<organism evidence="2 3">
    <name type="scientific">Toxoplasma gondii ARI</name>
    <dbReference type="NCBI Taxonomy" id="1074872"/>
    <lineage>
        <taxon>Eukaryota</taxon>
        <taxon>Sar</taxon>
        <taxon>Alveolata</taxon>
        <taxon>Apicomplexa</taxon>
        <taxon>Conoidasida</taxon>
        <taxon>Coccidia</taxon>
        <taxon>Eucoccidiorida</taxon>
        <taxon>Eimeriorina</taxon>
        <taxon>Sarcocystidae</taxon>
        <taxon>Toxoplasma</taxon>
    </lineage>
</organism>
<dbReference type="PANTHER" id="PTHR45703:SF8">
    <property type="entry name" value="DYNEINS HEAVY CHAIN"/>
    <property type="match status" value="1"/>
</dbReference>
<sequence>MAVITGTDWDGRADYLEQKKKAFARFYFVSNQALLDILANGNDPIKVCYYLGDCFDGIKMLDFQKDPVHARVACGMFSKEDEYVPFGEDYHLEGPVET</sequence>
<dbReference type="InterPro" id="IPR013602">
    <property type="entry name" value="Dynein_heavy_linker"/>
</dbReference>
<proteinExistence type="predicted"/>
<dbReference type="InterPro" id="IPR042228">
    <property type="entry name" value="Dynein_linker_3"/>
</dbReference>
<reference evidence="2 3" key="1">
    <citation type="journal article" date="2016" name="Nat. Commun.">
        <title>Local admixture of amplified and diversified secreted pathogenesis determinants shapes mosaic Toxoplasma gondii genomes.</title>
        <authorList>
            <person name="Lorenzi H."/>
            <person name="Khan A."/>
            <person name="Behnke M.S."/>
            <person name="Namasivayam S."/>
            <person name="Swapna L.S."/>
            <person name="Hadjithomas M."/>
            <person name="Karamycheva S."/>
            <person name="Pinney D."/>
            <person name="Brunk B.P."/>
            <person name="Ajioka J.W."/>
            <person name="Ajzenberg D."/>
            <person name="Boothroyd J.C."/>
            <person name="Boyle J.P."/>
            <person name="Darde M.L."/>
            <person name="Diaz-Miranda M.A."/>
            <person name="Dubey J.P."/>
            <person name="Fritz H.M."/>
            <person name="Gennari S.M."/>
            <person name="Gregory B.D."/>
            <person name="Kim K."/>
            <person name="Saeij J.P."/>
            <person name="Su C."/>
            <person name="White M.W."/>
            <person name="Zhu X.Q."/>
            <person name="Howe D.K."/>
            <person name="Rosenthal B.M."/>
            <person name="Grigg M.E."/>
            <person name="Parkinson J."/>
            <person name="Liu L."/>
            <person name="Kissinger J.C."/>
            <person name="Roos D.S."/>
            <person name="Sibley L.D."/>
        </authorList>
    </citation>
    <scope>NUCLEOTIDE SEQUENCE [LARGE SCALE GENOMIC DNA]</scope>
    <source>
        <strain evidence="2 3">ARI</strain>
    </source>
</reference>
<comment type="caution">
    <text evidence="2">The sequence shown here is derived from an EMBL/GenBank/DDBJ whole genome shotgun (WGS) entry which is preliminary data.</text>
</comment>
<protein>
    <submittedName>
        <fullName evidence="2">Dynein heavy chain family protein</fullName>
    </submittedName>
</protein>
<dbReference type="Gene3D" id="3.20.180.20">
    <property type="entry name" value="Dynein heavy chain, N-terminal domain 2"/>
    <property type="match status" value="1"/>
</dbReference>
<dbReference type="InterPro" id="IPR026983">
    <property type="entry name" value="DHC"/>
</dbReference>
<dbReference type="VEuPathDB" id="ToxoDB:TGARI_369710"/>
<dbReference type="GO" id="GO:0007018">
    <property type="term" value="P:microtubule-based movement"/>
    <property type="evidence" value="ECO:0007669"/>
    <property type="project" value="InterPro"/>
</dbReference>
<dbReference type="PANTHER" id="PTHR45703">
    <property type="entry name" value="DYNEIN HEAVY CHAIN"/>
    <property type="match status" value="1"/>
</dbReference>
<dbReference type="AlphaFoldDB" id="A0A139XZP5"/>
<accession>A0A139XZP5</accession>
<dbReference type="GO" id="GO:0030286">
    <property type="term" value="C:dynein complex"/>
    <property type="evidence" value="ECO:0007669"/>
    <property type="project" value="InterPro"/>
</dbReference>
<name>A0A139XZP5_TOXGO</name>
<dbReference type="GO" id="GO:0051959">
    <property type="term" value="F:dynein light intermediate chain binding"/>
    <property type="evidence" value="ECO:0007669"/>
    <property type="project" value="InterPro"/>
</dbReference>
<dbReference type="GO" id="GO:0045505">
    <property type="term" value="F:dynein intermediate chain binding"/>
    <property type="evidence" value="ECO:0007669"/>
    <property type="project" value="InterPro"/>
</dbReference>
<dbReference type="Proteomes" id="UP000074247">
    <property type="component" value="Unassembled WGS sequence"/>
</dbReference>